<dbReference type="GO" id="GO:0043041">
    <property type="term" value="P:amino acid activation for nonribosomal peptide biosynthetic process"/>
    <property type="evidence" value="ECO:0007669"/>
    <property type="project" value="TreeGrafter"/>
</dbReference>
<dbReference type="CDD" id="cd19542">
    <property type="entry name" value="CT_NRPS-like"/>
    <property type="match status" value="1"/>
</dbReference>
<dbReference type="EMBL" id="CALLCH030000005">
    <property type="protein sequence ID" value="CAI4212694.1"/>
    <property type="molecule type" value="Genomic_DNA"/>
</dbReference>
<evidence type="ECO:0000259" key="6">
    <source>
        <dbReference type="PROSITE" id="PS50075"/>
    </source>
</evidence>
<dbReference type="InterPro" id="IPR042099">
    <property type="entry name" value="ANL_N_sf"/>
</dbReference>
<dbReference type="InterPro" id="IPR000873">
    <property type="entry name" value="AMP-dep_synth/lig_dom"/>
</dbReference>
<evidence type="ECO:0000256" key="4">
    <source>
        <dbReference type="SAM" id="Coils"/>
    </source>
</evidence>
<organism evidence="7 8">
    <name type="scientific">Parascedosporium putredinis</name>
    <dbReference type="NCBI Taxonomy" id="1442378"/>
    <lineage>
        <taxon>Eukaryota</taxon>
        <taxon>Fungi</taxon>
        <taxon>Dikarya</taxon>
        <taxon>Ascomycota</taxon>
        <taxon>Pezizomycotina</taxon>
        <taxon>Sordariomycetes</taxon>
        <taxon>Hypocreomycetidae</taxon>
        <taxon>Microascales</taxon>
        <taxon>Microascaceae</taxon>
        <taxon>Parascedosporium</taxon>
    </lineage>
</organism>
<feature type="coiled-coil region" evidence="4">
    <location>
        <begin position="2261"/>
        <end position="2288"/>
    </location>
</feature>
<keyword evidence="1" id="KW-0596">Phosphopantetheine</keyword>
<dbReference type="InterPro" id="IPR001242">
    <property type="entry name" value="Condensation_dom"/>
</dbReference>
<dbReference type="Pfam" id="PF00501">
    <property type="entry name" value="AMP-binding"/>
    <property type="match status" value="2"/>
</dbReference>
<dbReference type="Gene3D" id="3.30.559.10">
    <property type="entry name" value="Chloramphenicol acetyltransferase-like domain"/>
    <property type="match status" value="1"/>
</dbReference>
<evidence type="ECO:0000313" key="8">
    <source>
        <dbReference type="Proteomes" id="UP000838763"/>
    </source>
</evidence>
<evidence type="ECO:0000313" key="7">
    <source>
        <dbReference type="EMBL" id="CAI4212694.1"/>
    </source>
</evidence>
<dbReference type="Gene3D" id="1.10.1200.10">
    <property type="entry name" value="ACP-like"/>
    <property type="match status" value="2"/>
</dbReference>
<dbReference type="GO" id="GO:0016874">
    <property type="term" value="F:ligase activity"/>
    <property type="evidence" value="ECO:0007669"/>
    <property type="project" value="UniProtKB-KW"/>
</dbReference>
<protein>
    <recommendedName>
        <fullName evidence="6">Carrier domain-containing protein</fullName>
    </recommendedName>
</protein>
<dbReference type="Proteomes" id="UP000838763">
    <property type="component" value="Unassembled WGS sequence"/>
</dbReference>
<keyword evidence="8" id="KW-1185">Reference proteome</keyword>
<dbReference type="FunFam" id="3.30.300.30:FF:000015">
    <property type="entry name" value="Nonribosomal peptide synthase SidD"/>
    <property type="match status" value="2"/>
</dbReference>
<accession>A0A9P1GXR0</accession>
<keyword evidence="3" id="KW-0436">Ligase</keyword>
<keyword evidence="4" id="KW-0175">Coiled coil</keyword>
<name>A0A9P1GXR0_9PEZI</name>
<dbReference type="CDD" id="cd05918">
    <property type="entry name" value="A_NRPS_SidN3_like"/>
    <property type="match status" value="2"/>
</dbReference>
<dbReference type="Gene3D" id="3.30.300.30">
    <property type="match status" value="2"/>
</dbReference>
<dbReference type="InterPro" id="IPR036736">
    <property type="entry name" value="ACP-like_sf"/>
</dbReference>
<dbReference type="FunFam" id="3.40.50.12780:FF:000014">
    <property type="entry name" value="Nonribosomal peptide synthetase 1"/>
    <property type="match status" value="1"/>
</dbReference>
<dbReference type="InterPro" id="IPR023213">
    <property type="entry name" value="CAT-like_dom_sf"/>
</dbReference>
<dbReference type="Gene3D" id="3.30.559.30">
    <property type="entry name" value="Nonribosomal peptide synthetase, condensation domain"/>
    <property type="match status" value="2"/>
</dbReference>
<keyword evidence="2" id="KW-0597">Phosphoprotein</keyword>
<feature type="compositionally biased region" description="Polar residues" evidence="5">
    <location>
        <begin position="1466"/>
        <end position="1475"/>
    </location>
</feature>
<dbReference type="Pfam" id="PF00668">
    <property type="entry name" value="Condensation"/>
    <property type="match status" value="3"/>
</dbReference>
<dbReference type="SUPFAM" id="SSF52777">
    <property type="entry name" value="CoA-dependent acyltransferases"/>
    <property type="match status" value="3"/>
</dbReference>
<dbReference type="Gene3D" id="3.40.50.12780">
    <property type="entry name" value="N-terminal domain of ligase-like"/>
    <property type="match status" value="2"/>
</dbReference>
<dbReference type="InterPro" id="IPR009081">
    <property type="entry name" value="PP-bd_ACP"/>
</dbReference>
<dbReference type="InterPro" id="IPR045851">
    <property type="entry name" value="AMP-bd_C_sf"/>
</dbReference>
<evidence type="ECO:0000256" key="5">
    <source>
        <dbReference type="SAM" id="MobiDB-lite"/>
    </source>
</evidence>
<dbReference type="Pfam" id="PF00550">
    <property type="entry name" value="PP-binding"/>
    <property type="match status" value="1"/>
</dbReference>
<evidence type="ECO:0000256" key="1">
    <source>
        <dbReference type="ARBA" id="ARBA00022450"/>
    </source>
</evidence>
<evidence type="ECO:0000256" key="3">
    <source>
        <dbReference type="ARBA" id="ARBA00022598"/>
    </source>
</evidence>
<dbReference type="FunFam" id="3.30.559.30:FF:000005">
    <property type="entry name" value="Nonribosomal peptide synthase Pes1"/>
    <property type="match status" value="1"/>
</dbReference>
<dbReference type="OrthoDB" id="416786at2759"/>
<dbReference type="PANTHER" id="PTHR45527:SF15">
    <property type="entry name" value="NONRIBOSOMAL PEPTIDE SYNTHETASE EASA-RELATED"/>
    <property type="match status" value="1"/>
</dbReference>
<dbReference type="PROSITE" id="PS00455">
    <property type="entry name" value="AMP_BINDING"/>
    <property type="match status" value="2"/>
</dbReference>
<feature type="region of interest" description="Disordered" evidence="5">
    <location>
        <begin position="1465"/>
        <end position="1490"/>
    </location>
</feature>
<gene>
    <name evidence="7" type="ORF">PPNO1_LOCUS2446</name>
</gene>
<dbReference type="GO" id="GO:0044550">
    <property type="term" value="P:secondary metabolite biosynthetic process"/>
    <property type="evidence" value="ECO:0007669"/>
    <property type="project" value="TreeGrafter"/>
</dbReference>
<dbReference type="SUPFAM" id="SSF47336">
    <property type="entry name" value="ACP-like"/>
    <property type="match status" value="1"/>
</dbReference>
<evidence type="ECO:0000256" key="2">
    <source>
        <dbReference type="ARBA" id="ARBA00022553"/>
    </source>
</evidence>
<comment type="caution">
    <text evidence="7">The sequence shown here is derived from an EMBL/GenBank/DDBJ whole genome shotgun (WGS) entry which is preliminary data.</text>
</comment>
<dbReference type="SUPFAM" id="SSF56801">
    <property type="entry name" value="Acetyl-CoA synthetase-like"/>
    <property type="match status" value="2"/>
</dbReference>
<dbReference type="InterPro" id="IPR006162">
    <property type="entry name" value="Ppantetheine_attach_site"/>
</dbReference>
<dbReference type="PANTHER" id="PTHR45527">
    <property type="entry name" value="NONRIBOSOMAL PEPTIDE SYNTHETASE"/>
    <property type="match status" value="1"/>
</dbReference>
<reference evidence="7" key="1">
    <citation type="submission" date="2022-11" db="EMBL/GenBank/DDBJ databases">
        <authorList>
            <person name="Scott C."/>
            <person name="Bruce N."/>
        </authorList>
    </citation>
    <scope>NUCLEOTIDE SEQUENCE</scope>
</reference>
<proteinExistence type="predicted"/>
<dbReference type="GO" id="GO:0031177">
    <property type="term" value="F:phosphopantetheine binding"/>
    <property type="evidence" value="ECO:0007669"/>
    <property type="project" value="TreeGrafter"/>
</dbReference>
<dbReference type="PROSITE" id="PS50075">
    <property type="entry name" value="CARRIER"/>
    <property type="match status" value="1"/>
</dbReference>
<dbReference type="InterPro" id="IPR010071">
    <property type="entry name" value="AA_adenyl_dom"/>
</dbReference>
<dbReference type="NCBIfam" id="TIGR01733">
    <property type="entry name" value="AA-adenyl-dom"/>
    <property type="match status" value="2"/>
</dbReference>
<dbReference type="GO" id="GO:0005737">
    <property type="term" value="C:cytoplasm"/>
    <property type="evidence" value="ECO:0007669"/>
    <property type="project" value="TreeGrafter"/>
</dbReference>
<dbReference type="InterPro" id="IPR020845">
    <property type="entry name" value="AMP-binding_CS"/>
</dbReference>
<feature type="domain" description="Carrier" evidence="6">
    <location>
        <begin position="1398"/>
        <end position="1472"/>
    </location>
</feature>
<sequence length="2393" mass="263277">MNQSFQAQGGDSLLAIKLMVQCREIGRDVTIQDILRAQSLDRICPPDEIETPTSELSEESETDIFQVPVSSTATLHAASGSFDVKLFSIAGGVRTVDIIETLERVAFSHPILLADLRPRLTAKMDIALRRVPSGDEWVGSAISLLQKNPTATFAAISFVLKDTDLVRYICFAASRAIVDEASWNVLLGEIIPTGTSKSANSDVTQHPQVHPRYATHAGSKLEHDAFLTIDASTISTLERECGSMAMSLRPSDVFLSALALAIYSLAPGTWNPTLSVILSSNASEPPTEIGCRDRATTVHLQGQSKDLELSFCVASGTFKRDMHQSLCFQETANLPQPNDIHLIHKVSHFRNPTTAHATAMLRQGGDCVQVHLCLPSELIQPGYLSQLERSIRSNTTELLNNLRSGPTIATISDFPHLGARSYDDLDNFVNKQIRPITQDPVTDVQEVYPCSAIQETFIQAQSVHPDLYQCIAVIEVRSGDGISEVDLARLQEAWQGLVDRHTSLRTIFLESVVRPGHFDQVVLRRWTSELIVKPAHPDEDIAALKRFSFPDFSPPHRVTVYKQSPTSVKIRVDVPHALFDGASVDILKRDLASLYSGINPQSNILRYGDYHNYQNRISRPSFFPVTDAKAERKAYTRLQRSIPINTELLRAFCSKYEVTVANICQIAWALVLRSYTGMHDVSFSYVNSGRHLAVQGIESAIGCFIELMICRINTNESQTLSQALVDVKNDLVAGLSHSYNVAVEKDSPLSRLRGNTLMSYHRESLEDVTSITGLSCKLTDALNPSEYDLTLNIGILGDCLELDLYFWESRLSLSSADSAAESFAESFSRIVETGHSRLGDIDITPAGHVDQIRRWNSVLPSRVEARLHDDVWKQARTRPRSTAIQGWDGDMTYRELTQAADKLAAYLVSLGVKPETKIPLCFDKSRWAVVSQLAILKASGCVVPLSTKQPKQRIELILKDIEASIVLASEIRQFLLNVLVVDDALINSLPDAASPQCLATPDNCAFIIYTSGSTGVPKGVVLTHGSLATSVHYLGAQFRLGHHTRTVQFSAYTFDISIQDIYTTLRYGGCLCIISEQDRLDNLAPAMRRYRVNCAGLTSTVAGTISPTEVPSLRTLVLLGEAVKPAVVNKWVHTVAVFNAYGPSECSIQASCRQLTPSCNALNIGYAFAGALWVVDATSYDRLVPIGSPGELLIEGPLQARGYLNDKAKTDAAFIASPAWTSKFEFDTPKRLYRTGDLVQQNTDGSITYIGRRDTQVKFRGQRIEIGEIEHHIIQHPAVADAAVALPSTGNCNGRLVGLVTLKDYLAPSARTEIRPISADKIASTRATLDSIRDSLASRVPEHMVPTVWIPLSSVMPQNESAKLDRKTLGLWVDDVDKELLDYLAQQPKQQGITRAASPSEAKLQEIWSQILKLPPSEIPILGKSFLHLGGDSVAAMQVVSAARSHGISLSVIKVLQCKSIAELNGGTSDASSTPEPDKDDSNSSSSDEGYQRFSAISTGTLDKIKERLSADTKVEWEAVEDVFPTSSIQSGILTSQARDPSTYYIQQIFKVHPPVAGEAVSVEKLLQAWEAVLRRLCRLLEEISAEAALDYWKAQLRGAEPFYLPHLTENGMAPVGRDILSTTRVPQKLVTVDLDFYDELRRFSEQAGVTMANIFQLSWALVLSKFSGLNDVLFGHVASGRDVDVAGVNEMVGPLINVMVTRIRLDMDKKLQDALEETQESSLDSLSHQRASLLDISHALNLQGQSLFNTSLSYRPALPKVGSKDEIASLEFITGEDPTEYDVIVNIMTSADNISVWLQYSPDLVCRQSADGLAACLVQTVRSMIGNQEQPLSAIQVVTPADIAQLLAWDREIVEVEQRECVHHLIEQQNRVCPTALAVHAWDGDFTLGELEAKASILARLLKTEFGVGPESYVAICMEKSKWVAVAQLAILKAGGAVVPLSPSQPAQRLENLVRDSNSPTILTSSDTASVVSHIRRCINVDDDLFSSLPNTEGYSCETVQPDNPALVVYTSGSTGMPKGVVLTHANLMTNFRTMTRLHGFDANLRFGQFSSLVFDISFGEIWMTIGCGGCVCIMSEAERMNDVGTAMRKYQVNCTFLTPSVASLLDLDSVPTLKRLMVGGEAMQPALLAELLSVPRVAIHNTYGPTECTIIVLYSKNHRDLSCANLLGRPPVGELWIVDEHGQVCPIGAIGEIWIGGPVVARGYLNDPVKTDKSFISNPRFCVDVGTRSKRFYRTGDMGRQNRAGEFVFVGRKDTQIKIRGQRVEVQEIESKIRQLNQDVKSATVLVITPNKGSNTITLVAAVELESASRRNLRRFQPDLPFLLLSSELQDEFSELRSKLQDILPAYMVPGLYVPYDSVPLSISGKTDRLLMRSQIESLSPRVWRIIHLPR</sequence>
<dbReference type="PROSITE" id="PS00012">
    <property type="entry name" value="PHOSPHOPANTETHEINE"/>
    <property type="match status" value="1"/>
</dbReference>